<dbReference type="KEGG" id="nod:FOH10_26115"/>
<dbReference type="Gene3D" id="1.10.10.2840">
    <property type="entry name" value="PucR C-terminal helix-turn-helix domain"/>
    <property type="match status" value="1"/>
</dbReference>
<dbReference type="InterPro" id="IPR042070">
    <property type="entry name" value="PucR_C-HTH_sf"/>
</dbReference>
<organism evidence="4 5">
    <name type="scientific">Nocardia otitidiscaviarum</name>
    <dbReference type="NCBI Taxonomy" id="1823"/>
    <lineage>
        <taxon>Bacteria</taxon>
        <taxon>Bacillati</taxon>
        <taxon>Actinomycetota</taxon>
        <taxon>Actinomycetes</taxon>
        <taxon>Mycobacteriales</taxon>
        <taxon>Nocardiaceae</taxon>
        <taxon>Nocardia</taxon>
    </lineage>
</organism>
<evidence type="ECO:0000259" key="2">
    <source>
        <dbReference type="Pfam" id="PF13556"/>
    </source>
</evidence>
<dbReference type="EMBL" id="CP041695">
    <property type="protein sequence ID" value="QDP81680.1"/>
    <property type="molecule type" value="Genomic_DNA"/>
</dbReference>
<proteinExistence type="predicted"/>
<evidence type="ECO:0000259" key="3">
    <source>
        <dbReference type="Pfam" id="PF14361"/>
    </source>
</evidence>
<sequence length="464" mass="50885">MDSRGRLDQRTAARPAAGPEVQGRFPATAARLPRRLAHTARRPSAAGRSHRVSANGERWSPMTHFSPAGTEYAEDGQRAEVVERLRSRAVELAGAFSAEVPPYDALPQSMMDADFVPSAQLNLELFFRYLTTDAEPSEQDTRPLIERAVRLVHDGMSVDEVLANYRIGIAFFWSQLVPLLRADEQRFISEIGQRATDYAGLMMSRIAAALVADARQPRWDVWEPWERQSEIAADLLAGRDPGRRASDREPPVADAFLVAAVRLGEPTPGTLTALRARIGGLSGALLHRDSGGWAALVPLRPGDEADPVRALRSRLALRAEPHPQLWIGVAVATAHPLIPSAFAEARTVAEAARCLERADIVCRRQDMLFEYAIATADSALPNLAAILDPLDDQPSLGRTLTAFIDNHFNHNAVARALFIHRNTVTYRLSRIGELTGYDPQDPAGIATLMAASVAQRLRARSFRA</sequence>
<reference evidence="4 5" key="1">
    <citation type="submission" date="2019-07" db="EMBL/GenBank/DDBJ databases">
        <title>Complete Genome Sequence and Methylome Analysis of Nocardia otitidis-caviarum NEB252.</title>
        <authorList>
            <person name="Fomenkov A."/>
            <person name="Anton B.P."/>
            <person name="Vincze T."/>
            <person name="Roberts R.J."/>
        </authorList>
    </citation>
    <scope>NUCLEOTIDE SEQUENCE [LARGE SCALE GENOMIC DNA]</scope>
    <source>
        <strain evidence="4 5">NEB252</strain>
    </source>
</reference>
<feature type="domain" description="PucR C-terminal helix-turn-helix" evidence="2">
    <location>
        <begin position="398"/>
        <end position="451"/>
    </location>
</feature>
<dbReference type="Pfam" id="PF13556">
    <property type="entry name" value="HTH_30"/>
    <property type="match status" value="1"/>
</dbReference>
<dbReference type="Proteomes" id="UP000317039">
    <property type="component" value="Chromosome"/>
</dbReference>
<evidence type="ECO:0000313" key="5">
    <source>
        <dbReference type="Proteomes" id="UP000317039"/>
    </source>
</evidence>
<feature type="compositionally biased region" description="Basic and acidic residues" evidence="1">
    <location>
        <begin position="1"/>
        <end position="11"/>
    </location>
</feature>
<dbReference type="Pfam" id="PF14361">
    <property type="entry name" value="RsbRD_N"/>
    <property type="match status" value="1"/>
</dbReference>
<feature type="domain" description="RsbT co-antagonist protein RsbRD N-terminal" evidence="3">
    <location>
        <begin position="91"/>
        <end position="209"/>
    </location>
</feature>
<dbReference type="PANTHER" id="PTHR33744:SF7">
    <property type="entry name" value="PUCR FAMILY TRANSCRIPTIONAL REGULATOR"/>
    <property type="match status" value="1"/>
</dbReference>
<dbReference type="AlphaFoldDB" id="A0A516NRY9"/>
<protein>
    <submittedName>
        <fullName evidence="4">PucR family transcriptional regulator</fullName>
    </submittedName>
</protein>
<dbReference type="InterPro" id="IPR025751">
    <property type="entry name" value="RsbRD_N_dom"/>
</dbReference>
<dbReference type="InterPro" id="IPR025736">
    <property type="entry name" value="PucR_C-HTH_dom"/>
</dbReference>
<feature type="region of interest" description="Disordered" evidence="1">
    <location>
        <begin position="1"/>
        <end position="76"/>
    </location>
</feature>
<evidence type="ECO:0000313" key="4">
    <source>
        <dbReference type="EMBL" id="QDP81680.1"/>
    </source>
</evidence>
<gene>
    <name evidence="4" type="ORF">FOH10_26115</name>
</gene>
<feature type="compositionally biased region" description="Basic residues" evidence="1">
    <location>
        <begin position="32"/>
        <end position="41"/>
    </location>
</feature>
<evidence type="ECO:0000256" key="1">
    <source>
        <dbReference type="SAM" id="MobiDB-lite"/>
    </source>
</evidence>
<dbReference type="PANTHER" id="PTHR33744">
    <property type="entry name" value="CARBOHYDRATE DIACID REGULATOR"/>
    <property type="match status" value="1"/>
</dbReference>
<dbReference type="InterPro" id="IPR051448">
    <property type="entry name" value="CdaR-like_regulators"/>
</dbReference>
<accession>A0A516NRY9</accession>
<name>A0A516NRY9_9NOCA</name>